<proteinExistence type="predicted"/>
<protein>
    <submittedName>
        <fullName evidence="1">Uncharacterized protein</fullName>
    </submittedName>
</protein>
<dbReference type="OrthoDB" id="10495392at2759"/>
<keyword evidence="2" id="KW-1185">Reference proteome</keyword>
<accession>A0A9W7DX42</accession>
<evidence type="ECO:0000313" key="1">
    <source>
        <dbReference type="EMBL" id="GMH58292.1"/>
    </source>
</evidence>
<sequence length="102" mass="11745">MSRNTVDPSLLKKPQKYFEAIAADIVNIKEQLATSEKRSDKTDKENAELQARFEKIWRRRYRSANFVLCRSPHLAVIYRHGIPFTGGSSYFLEELSAAVLAR</sequence>
<reference evidence="2" key="1">
    <citation type="journal article" date="2023" name="Commun. Biol.">
        <title>Genome analysis of Parmales, the sister group of diatoms, reveals the evolutionary specialization of diatoms from phago-mixotrophs to photoautotrophs.</title>
        <authorList>
            <person name="Ban H."/>
            <person name="Sato S."/>
            <person name="Yoshikawa S."/>
            <person name="Yamada K."/>
            <person name="Nakamura Y."/>
            <person name="Ichinomiya M."/>
            <person name="Sato N."/>
            <person name="Blanc-Mathieu R."/>
            <person name="Endo H."/>
            <person name="Kuwata A."/>
            <person name="Ogata H."/>
        </authorList>
    </citation>
    <scope>NUCLEOTIDE SEQUENCE [LARGE SCALE GENOMIC DNA]</scope>
    <source>
        <strain evidence="2">NIES 3700</strain>
    </source>
</reference>
<gene>
    <name evidence="1" type="ORF">TrLO_g12570</name>
</gene>
<name>A0A9W7DX42_9STRA</name>
<evidence type="ECO:0000313" key="2">
    <source>
        <dbReference type="Proteomes" id="UP001165122"/>
    </source>
</evidence>
<comment type="caution">
    <text evidence="1">The sequence shown here is derived from an EMBL/GenBank/DDBJ whole genome shotgun (WGS) entry which is preliminary data.</text>
</comment>
<organism evidence="1 2">
    <name type="scientific">Triparma laevis f. longispina</name>
    <dbReference type="NCBI Taxonomy" id="1714387"/>
    <lineage>
        <taxon>Eukaryota</taxon>
        <taxon>Sar</taxon>
        <taxon>Stramenopiles</taxon>
        <taxon>Ochrophyta</taxon>
        <taxon>Bolidophyceae</taxon>
        <taxon>Parmales</taxon>
        <taxon>Triparmaceae</taxon>
        <taxon>Triparma</taxon>
    </lineage>
</organism>
<dbReference type="Proteomes" id="UP001165122">
    <property type="component" value="Unassembled WGS sequence"/>
</dbReference>
<dbReference type="AlphaFoldDB" id="A0A9W7DX42"/>
<dbReference type="EMBL" id="BRXW01000477">
    <property type="protein sequence ID" value="GMH58292.1"/>
    <property type="molecule type" value="Genomic_DNA"/>
</dbReference>